<dbReference type="GO" id="GO:0009847">
    <property type="term" value="P:spore germination"/>
    <property type="evidence" value="ECO:0007669"/>
    <property type="project" value="InterPro"/>
</dbReference>
<dbReference type="Proteomes" id="UP000325218">
    <property type="component" value="Unassembled WGS sequence"/>
</dbReference>
<dbReference type="InterPro" id="IPR004995">
    <property type="entry name" value="Spore_Ger"/>
</dbReference>
<dbReference type="Pfam" id="PF03323">
    <property type="entry name" value="GerA"/>
    <property type="match status" value="1"/>
</dbReference>
<reference evidence="4 5" key="1">
    <citation type="submission" date="2019-08" db="EMBL/GenBank/DDBJ databases">
        <title>Genome sequencing of Paenibacillus faecis DSM 23593(T).</title>
        <authorList>
            <person name="Kook J.-K."/>
            <person name="Park S.-N."/>
            <person name="Lim Y.K."/>
        </authorList>
    </citation>
    <scope>NUCLEOTIDE SEQUENCE [LARGE SCALE GENOMIC DNA]</scope>
    <source>
        <strain evidence="4 5">DSM 23593</strain>
    </source>
</reference>
<evidence type="ECO:0000313" key="5">
    <source>
        <dbReference type="Proteomes" id="UP000325218"/>
    </source>
</evidence>
<evidence type="ECO:0000256" key="2">
    <source>
        <dbReference type="ARBA" id="ARBA00023136"/>
    </source>
</evidence>
<accession>A0A5D0CW13</accession>
<dbReference type="InterPro" id="IPR050768">
    <property type="entry name" value="UPF0353/GerABKA_families"/>
</dbReference>
<dbReference type="AlphaFoldDB" id="A0A5D0CW13"/>
<comment type="caution">
    <text evidence="4">The sequence shown here is derived from an EMBL/GenBank/DDBJ whole genome shotgun (WGS) entry which is preliminary data.</text>
</comment>
<evidence type="ECO:0000256" key="1">
    <source>
        <dbReference type="ARBA" id="ARBA00005278"/>
    </source>
</evidence>
<evidence type="ECO:0000256" key="3">
    <source>
        <dbReference type="SAM" id="Phobius"/>
    </source>
</evidence>
<name>A0A5D0CW13_9BACL</name>
<proteinExistence type="inferred from homology"/>
<dbReference type="PANTHER" id="PTHR22550:SF5">
    <property type="entry name" value="LEUCINE ZIPPER PROTEIN 4"/>
    <property type="match status" value="1"/>
</dbReference>
<evidence type="ECO:0000313" key="4">
    <source>
        <dbReference type="EMBL" id="TYA14136.1"/>
    </source>
</evidence>
<comment type="similarity">
    <text evidence="1">Belongs to the GerABKA family.</text>
</comment>
<protein>
    <submittedName>
        <fullName evidence="4">Spore germination protein</fullName>
    </submittedName>
</protein>
<sequence length="503" mass="54868">MVGKGNQDSNENLPSDLSQSVEIFRNRLGKSSDFKAREIILPGESSPVAAICYFNGLVDLKSINKMIATVNDFLLGENQGKPSPSSIVDIIPGDLRKSGNIDNLIQAVLDGSTVMLIDGIPSAAIVSLPGGRRRSVEEPSSQTVIRGPKEGFTEDVATNIALIRRKIRSPELRFEDRTIGRVTKTRVSVAYINGIAKDEVVKEVLTRLDRIDVDSILESGYIEEYIQDTTATPFPTLINTERPDAVAGNLLDGQVAILVDGSPFVLVAPVTFFKFFLASEDYYQRYDISSFLRLIRLFSFLVALLLPSLYIAVTTFQQEMIPTTLLISLAAQREGTPLPALLEALLMELTFEVIREAGVRMPRVVGPAISIVGALVLGQAAVQAGLVSAAMVIIVSFTAISNFVIPYFSMSAAVRLVRFALMLLAGTFGLYGILAGGIPLLIHMVSLKSFGVPYFLPLAPLSFTNLKDVLIRAPWPLLKTRPSYISSDNRDRQASKKQSKNSK</sequence>
<organism evidence="4 5">
    <name type="scientific">Paenibacillus faecis</name>
    <dbReference type="NCBI Taxonomy" id="862114"/>
    <lineage>
        <taxon>Bacteria</taxon>
        <taxon>Bacillati</taxon>
        <taxon>Bacillota</taxon>
        <taxon>Bacilli</taxon>
        <taxon>Bacillales</taxon>
        <taxon>Paenibacillaceae</taxon>
        <taxon>Paenibacillus</taxon>
    </lineage>
</organism>
<dbReference type="OrthoDB" id="1726708at2"/>
<keyword evidence="3" id="KW-0812">Transmembrane</keyword>
<gene>
    <name evidence="4" type="ORF">FRY98_00140</name>
</gene>
<feature type="transmembrane region" description="Helical" evidence="3">
    <location>
        <begin position="294"/>
        <end position="313"/>
    </location>
</feature>
<dbReference type="PANTHER" id="PTHR22550">
    <property type="entry name" value="SPORE GERMINATION PROTEIN"/>
    <property type="match status" value="1"/>
</dbReference>
<keyword evidence="5" id="KW-1185">Reference proteome</keyword>
<dbReference type="EMBL" id="VSDO01000001">
    <property type="protein sequence ID" value="TYA14136.1"/>
    <property type="molecule type" value="Genomic_DNA"/>
</dbReference>
<feature type="transmembrane region" description="Helical" evidence="3">
    <location>
        <begin position="364"/>
        <end position="382"/>
    </location>
</feature>
<dbReference type="GO" id="GO:0016020">
    <property type="term" value="C:membrane"/>
    <property type="evidence" value="ECO:0007669"/>
    <property type="project" value="InterPro"/>
</dbReference>
<keyword evidence="3" id="KW-1133">Transmembrane helix</keyword>
<feature type="transmembrane region" description="Helical" evidence="3">
    <location>
        <begin position="420"/>
        <end position="442"/>
    </location>
</feature>
<keyword evidence="2 3" id="KW-0472">Membrane</keyword>
<feature type="transmembrane region" description="Helical" evidence="3">
    <location>
        <begin position="388"/>
        <end position="408"/>
    </location>
</feature>
<dbReference type="RefSeq" id="WP_148449566.1">
    <property type="nucleotide sequence ID" value="NZ_VSDO01000001.1"/>
</dbReference>
<dbReference type="PIRSF" id="PIRSF005690">
    <property type="entry name" value="GerBA"/>
    <property type="match status" value="1"/>
</dbReference>